<gene>
    <name evidence="2" type="ORF">BsIDN1_29590</name>
</gene>
<evidence type="ECO:0000256" key="1">
    <source>
        <dbReference type="SAM" id="MobiDB-lite"/>
    </source>
</evidence>
<sequence length="89" mass="9414">MQGIAVSAEKIAETYSGNGAAAGGTAGTGDDDVTNYQGADGANGSGDYEKSEDRIIMKSTAFIKISKKALIKLEMLAFKHWSNHQLQTM</sequence>
<dbReference type="EMBL" id="AP021906">
    <property type="protein sequence ID" value="BBP89341.1"/>
    <property type="molecule type" value="Genomic_DNA"/>
</dbReference>
<name>A0A5S9M8W0_BACIA</name>
<evidence type="ECO:0000313" key="3">
    <source>
        <dbReference type="Proteomes" id="UP000464658"/>
    </source>
</evidence>
<dbReference type="Proteomes" id="UP000464658">
    <property type="component" value="Chromosome"/>
</dbReference>
<organism evidence="2 3">
    <name type="scientific">Bacillus safensis</name>
    <dbReference type="NCBI Taxonomy" id="561879"/>
    <lineage>
        <taxon>Bacteria</taxon>
        <taxon>Bacillati</taxon>
        <taxon>Bacillota</taxon>
        <taxon>Bacilli</taxon>
        <taxon>Bacillales</taxon>
        <taxon>Bacillaceae</taxon>
        <taxon>Bacillus</taxon>
    </lineage>
</organism>
<reference evidence="2 3" key="1">
    <citation type="submission" date="2019-12" db="EMBL/GenBank/DDBJ databases">
        <title>Full genome sequence of a Bacillus safensis strain isolated from commercially available natto in Indonesia.</title>
        <authorList>
            <person name="Yoshida M."/>
            <person name="Uomi M."/>
            <person name="Waturangi D."/>
            <person name="Ekaputri J.J."/>
            <person name="Setiamarga D.H.E."/>
        </authorList>
    </citation>
    <scope>NUCLEOTIDE SEQUENCE [LARGE SCALE GENOMIC DNA]</scope>
    <source>
        <strain evidence="2 3">IDN1</strain>
    </source>
</reference>
<dbReference type="AlphaFoldDB" id="A0A5S9M8W0"/>
<feature type="region of interest" description="Disordered" evidence="1">
    <location>
        <begin position="17"/>
        <end position="50"/>
    </location>
</feature>
<protein>
    <submittedName>
        <fullName evidence="2">Uncharacterized protein</fullName>
    </submittedName>
</protein>
<proteinExistence type="predicted"/>
<accession>A0A5S9M8W0</accession>
<evidence type="ECO:0000313" key="2">
    <source>
        <dbReference type="EMBL" id="BBP89341.1"/>
    </source>
</evidence>